<dbReference type="PANTHER" id="PTHR47215">
    <property type="match status" value="1"/>
</dbReference>
<dbReference type="EMBL" id="GL377607">
    <property type="protein sequence ID" value="EFJ19229.1"/>
    <property type="molecule type" value="Genomic_DNA"/>
</dbReference>
<reference evidence="1 2" key="1">
    <citation type="journal article" date="2011" name="Science">
        <title>The Selaginella genome identifies genetic changes associated with the evolution of vascular plants.</title>
        <authorList>
            <person name="Banks J.A."/>
            <person name="Nishiyama T."/>
            <person name="Hasebe M."/>
            <person name="Bowman J.L."/>
            <person name="Gribskov M."/>
            <person name="dePamphilis C."/>
            <person name="Albert V.A."/>
            <person name="Aono N."/>
            <person name="Aoyama T."/>
            <person name="Ambrose B.A."/>
            <person name="Ashton N.W."/>
            <person name="Axtell M.J."/>
            <person name="Barker E."/>
            <person name="Barker M.S."/>
            <person name="Bennetzen J.L."/>
            <person name="Bonawitz N.D."/>
            <person name="Chapple C."/>
            <person name="Cheng C."/>
            <person name="Correa L.G."/>
            <person name="Dacre M."/>
            <person name="DeBarry J."/>
            <person name="Dreyer I."/>
            <person name="Elias M."/>
            <person name="Engstrom E.M."/>
            <person name="Estelle M."/>
            <person name="Feng L."/>
            <person name="Finet C."/>
            <person name="Floyd S.K."/>
            <person name="Frommer W.B."/>
            <person name="Fujita T."/>
            <person name="Gramzow L."/>
            <person name="Gutensohn M."/>
            <person name="Harholt J."/>
            <person name="Hattori M."/>
            <person name="Heyl A."/>
            <person name="Hirai T."/>
            <person name="Hiwatashi Y."/>
            <person name="Ishikawa M."/>
            <person name="Iwata M."/>
            <person name="Karol K.G."/>
            <person name="Koehler B."/>
            <person name="Kolukisaoglu U."/>
            <person name="Kubo M."/>
            <person name="Kurata T."/>
            <person name="Lalonde S."/>
            <person name="Li K."/>
            <person name="Li Y."/>
            <person name="Litt A."/>
            <person name="Lyons E."/>
            <person name="Manning G."/>
            <person name="Maruyama T."/>
            <person name="Michael T.P."/>
            <person name="Mikami K."/>
            <person name="Miyazaki S."/>
            <person name="Morinaga S."/>
            <person name="Murata T."/>
            <person name="Mueller-Roeber B."/>
            <person name="Nelson D.R."/>
            <person name="Obara M."/>
            <person name="Oguri Y."/>
            <person name="Olmstead R.G."/>
            <person name="Onodera N."/>
            <person name="Petersen B.L."/>
            <person name="Pils B."/>
            <person name="Prigge M."/>
            <person name="Rensing S.A."/>
            <person name="Riano-Pachon D.M."/>
            <person name="Roberts A.W."/>
            <person name="Sato Y."/>
            <person name="Scheller H.V."/>
            <person name="Schulz B."/>
            <person name="Schulz C."/>
            <person name="Shakirov E.V."/>
            <person name="Shibagaki N."/>
            <person name="Shinohara N."/>
            <person name="Shippen D.E."/>
            <person name="Soerensen I."/>
            <person name="Sotooka R."/>
            <person name="Sugimoto N."/>
            <person name="Sugita M."/>
            <person name="Sumikawa N."/>
            <person name="Tanurdzic M."/>
            <person name="Theissen G."/>
            <person name="Ulvskov P."/>
            <person name="Wakazuki S."/>
            <person name="Weng J.K."/>
            <person name="Willats W.W."/>
            <person name="Wipf D."/>
            <person name="Wolf P.G."/>
            <person name="Yang L."/>
            <person name="Zimmer A.D."/>
            <person name="Zhu Q."/>
            <person name="Mitros T."/>
            <person name="Hellsten U."/>
            <person name="Loque D."/>
            <person name="Otillar R."/>
            <person name="Salamov A."/>
            <person name="Schmutz J."/>
            <person name="Shapiro H."/>
            <person name="Lindquist E."/>
            <person name="Lucas S."/>
            <person name="Rokhsar D."/>
            <person name="Grigoriev I.V."/>
        </authorList>
    </citation>
    <scope>NUCLEOTIDE SEQUENCE [LARGE SCALE GENOMIC DNA]</scope>
</reference>
<sequence>MASEWSSRPLLAPLALLTSLSAARLLLVVVVVETPSLWSIARRKNLLGARATFSMKDTYYISAHKICFFTLDKCSILCPKKISKLENPPPKIWEFKGFLEFLVKDVEGTTSAVLCDLAKGDKVDLSQVVGKGFDTDQLYPPEKFQTLLFFATGSDIRHFFSSFHSRSFISWDSLRHGVSIIPILSQTDGSWMGESGYVQDVTDLLSAEGVPQEKIILNF</sequence>
<name>D8S8U8_SELML</name>
<dbReference type="Gramene" id="EFJ19229">
    <property type="protein sequence ID" value="EFJ19229"/>
    <property type="gene ID" value="SELMODRAFT_419405"/>
</dbReference>
<dbReference type="HOGENOM" id="CLU_1263405_0_0_1"/>
<organism evidence="2">
    <name type="scientific">Selaginella moellendorffii</name>
    <name type="common">Spikemoss</name>
    <dbReference type="NCBI Taxonomy" id="88036"/>
    <lineage>
        <taxon>Eukaryota</taxon>
        <taxon>Viridiplantae</taxon>
        <taxon>Streptophyta</taxon>
        <taxon>Embryophyta</taxon>
        <taxon>Tracheophyta</taxon>
        <taxon>Lycopodiopsida</taxon>
        <taxon>Selaginellales</taxon>
        <taxon>Selaginellaceae</taxon>
        <taxon>Selaginella</taxon>
    </lineage>
</organism>
<dbReference type="AlphaFoldDB" id="D8S8U8"/>
<dbReference type="GO" id="GO:0009507">
    <property type="term" value="C:chloroplast"/>
    <property type="evidence" value="ECO:0000318"/>
    <property type="project" value="GO_Central"/>
</dbReference>
<dbReference type="InParanoid" id="D8S8U8"/>
<proteinExistence type="predicted"/>
<dbReference type="KEGG" id="smo:SELMODRAFT_419405"/>
<dbReference type="PANTHER" id="PTHR47215:SF1">
    <property type="entry name" value="F9L1.8 PROTEIN"/>
    <property type="match status" value="1"/>
</dbReference>
<dbReference type="GO" id="GO:0004324">
    <property type="term" value="F:ferredoxin-NADP+ reductase activity"/>
    <property type="evidence" value="ECO:0000318"/>
    <property type="project" value="GO_Central"/>
</dbReference>
<evidence type="ECO:0000313" key="1">
    <source>
        <dbReference type="EMBL" id="EFJ19229.1"/>
    </source>
</evidence>
<gene>
    <name evidence="1" type="ORF">SELMODRAFT_419405</name>
</gene>
<evidence type="ECO:0000313" key="2">
    <source>
        <dbReference type="Proteomes" id="UP000001514"/>
    </source>
</evidence>
<protein>
    <submittedName>
        <fullName evidence="1">Uncharacterized protein</fullName>
    </submittedName>
</protein>
<dbReference type="STRING" id="88036.D8S8U8"/>
<accession>D8S8U8</accession>
<dbReference type="Proteomes" id="UP000001514">
    <property type="component" value="Unassembled WGS sequence"/>
</dbReference>
<keyword evidence="2" id="KW-1185">Reference proteome</keyword>